<evidence type="ECO:0000256" key="18">
    <source>
        <dbReference type="ARBA" id="ARBA00048914"/>
    </source>
</evidence>
<dbReference type="EC" id="1.3.1.98" evidence="5 19"/>
<dbReference type="Proteomes" id="UP000292884">
    <property type="component" value="Unassembled WGS sequence"/>
</dbReference>
<evidence type="ECO:0000256" key="15">
    <source>
        <dbReference type="ARBA" id="ARBA00023306"/>
    </source>
</evidence>
<dbReference type="NCBIfam" id="TIGR00179">
    <property type="entry name" value="murB"/>
    <property type="match status" value="1"/>
</dbReference>
<evidence type="ECO:0000256" key="14">
    <source>
        <dbReference type="ARBA" id="ARBA00023002"/>
    </source>
</evidence>
<evidence type="ECO:0000256" key="3">
    <source>
        <dbReference type="ARBA" id="ARBA00004496"/>
    </source>
</evidence>
<evidence type="ECO:0000256" key="4">
    <source>
        <dbReference type="ARBA" id="ARBA00004752"/>
    </source>
</evidence>
<dbReference type="PROSITE" id="PS51387">
    <property type="entry name" value="FAD_PCMH"/>
    <property type="match status" value="1"/>
</dbReference>
<comment type="caution">
    <text evidence="21">The sequence shown here is derived from an EMBL/GenBank/DDBJ whole genome shotgun (WGS) entry which is preliminary data.</text>
</comment>
<protein>
    <recommendedName>
        <fullName evidence="6 19">UDP-N-acetylenolpyruvoylglucosamine reductase</fullName>
        <ecNumber evidence="5 19">1.3.1.98</ecNumber>
    </recommendedName>
    <alternativeName>
        <fullName evidence="17 19">UDP-N-acetylmuramate dehydrogenase</fullName>
    </alternativeName>
</protein>
<dbReference type="InterPro" id="IPR003170">
    <property type="entry name" value="MurB"/>
</dbReference>
<dbReference type="InterPro" id="IPR016169">
    <property type="entry name" value="FAD-bd_PCMH_sub2"/>
</dbReference>
<evidence type="ECO:0000313" key="22">
    <source>
        <dbReference type="Proteomes" id="UP000292884"/>
    </source>
</evidence>
<evidence type="ECO:0000256" key="1">
    <source>
        <dbReference type="ARBA" id="ARBA00001974"/>
    </source>
</evidence>
<keyword evidence="14 19" id="KW-0560">Oxidoreductase</keyword>
<dbReference type="GO" id="GO:0071949">
    <property type="term" value="F:FAD binding"/>
    <property type="evidence" value="ECO:0007669"/>
    <property type="project" value="InterPro"/>
</dbReference>
<sequence>MPILQENTSLKNYNTFGIDVNAKYFAEVKSIADLKEVFSHLIAPKGLLGSKEKQLLVLGGGSNMLFTKDFDGLVVKVSIPGISFTTEGDDVMVTAGGGIVWNDLVNYCVDNGFAGIENLSLIPGTVGASPIQNIGAYGVELKDVFHSCQAFEIATGEIRTFTYADCKFDYRDSVFKNELKGKYIITSVVFHLSKKANLQTHYGAITTELENRHINEPTIADVSKVVSHIRVSKLPDPKTIGNAGSFFKNPVIEKPAFDKLIKKFPEIVNYPIANGNVKLAAGWLIEQCGFKGKVVGETGTWKNQALVLVNHGHASGQEVYNFSEQIIKTVYTKFNVQLEREVNIL</sequence>
<dbReference type="Pfam" id="PF01565">
    <property type="entry name" value="FAD_binding_4"/>
    <property type="match status" value="1"/>
</dbReference>
<dbReference type="InterPro" id="IPR016167">
    <property type="entry name" value="FAD-bd_PCMH_sub1"/>
</dbReference>
<evidence type="ECO:0000256" key="2">
    <source>
        <dbReference type="ARBA" id="ARBA00003921"/>
    </source>
</evidence>
<dbReference type="GO" id="GO:0071555">
    <property type="term" value="P:cell wall organization"/>
    <property type="evidence" value="ECO:0007669"/>
    <property type="project" value="UniProtKB-KW"/>
</dbReference>
<dbReference type="InterPro" id="IPR036318">
    <property type="entry name" value="FAD-bd_PCMH-like_sf"/>
</dbReference>
<evidence type="ECO:0000256" key="11">
    <source>
        <dbReference type="ARBA" id="ARBA00022857"/>
    </source>
</evidence>
<dbReference type="UniPathway" id="UPA00219"/>
<name>A0A4R0MMF6_9SPHI</name>
<evidence type="ECO:0000256" key="12">
    <source>
        <dbReference type="ARBA" id="ARBA00022960"/>
    </source>
</evidence>
<dbReference type="PANTHER" id="PTHR21071:SF4">
    <property type="entry name" value="UDP-N-ACETYLENOLPYRUVOYLGLUCOSAMINE REDUCTASE"/>
    <property type="match status" value="1"/>
</dbReference>
<evidence type="ECO:0000256" key="7">
    <source>
        <dbReference type="ARBA" id="ARBA00022490"/>
    </source>
</evidence>
<feature type="active site" description="Proton donor" evidence="19">
    <location>
        <position position="245"/>
    </location>
</feature>
<dbReference type="HAMAP" id="MF_00037">
    <property type="entry name" value="MurB"/>
    <property type="match status" value="1"/>
</dbReference>
<dbReference type="GO" id="GO:0008762">
    <property type="term" value="F:UDP-N-acetylmuramate dehydrogenase activity"/>
    <property type="evidence" value="ECO:0007669"/>
    <property type="project" value="UniProtKB-UniRule"/>
</dbReference>
<dbReference type="RefSeq" id="WP_131554873.1">
    <property type="nucleotide sequence ID" value="NZ_SJSK01000006.1"/>
</dbReference>
<evidence type="ECO:0000259" key="20">
    <source>
        <dbReference type="PROSITE" id="PS51387"/>
    </source>
</evidence>
<comment type="function">
    <text evidence="2 19">Cell wall formation.</text>
</comment>
<evidence type="ECO:0000313" key="21">
    <source>
        <dbReference type="EMBL" id="TCC87908.1"/>
    </source>
</evidence>
<dbReference type="Pfam" id="PF02873">
    <property type="entry name" value="MurB_C"/>
    <property type="match status" value="1"/>
</dbReference>
<evidence type="ECO:0000256" key="19">
    <source>
        <dbReference type="HAMAP-Rule" id="MF_00037"/>
    </source>
</evidence>
<feature type="active site" evidence="19">
    <location>
        <position position="171"/>
    </location>
</feature>
<keyword evidence="22" id="KW-1185">Reference proteome</keyword>
<keyword evidence="12 19" id="KW-0133">Cell shape</keyword>
<keyword evidence="15 19" id="KW-0131">Cell cycle</keyword>
<dbReference type="GO" id="GO:0008360">
    <property type="term" value="P:regulation of cell shape"/>
    <property type="evidence" value="ECO:0007669"/>
    <property type="project" value="UniProtKB-KW"/>
</dbReference>
<dbReference type="InterPro" id="IPR036635">
    <property type="entry name" value="MurB_C_sf"/>
</dbReference>
<dbReference type="Gene3D" id="3.90.78.10">
    <property type="entry name" value="UDP-N-acetylenolpyruvoylglucosamine reductase, C-terminal domain"/>
    <property type="match status" value="1"/>
</dbReference>
<dbReference type="OrthoDB" id="9804753at2"/>
<dbReference type="AlphaFoldDB" id="A0A4R0MMF6"/>
<dbReference type="GO" id="GO:0051301">
    <property type="term" value="P:cell division"/>
    <property type="evidence" value="ECO:0007669"/>
    <property type="project" value="UniProtKB-KW"/>
</dbReference>
<dbReference type="Gene3D" id="3.30.465.10">
    <property type="match status" value="1"/>
</dbReference>
<feature type="active site" evidence="19">
    <location>
        <position position="341"/>
    </location>
</feature>
<evidence type="ECO:0000256" key="13">
    <source>
        <dbReference type="ARBA" id="ARBA00022984"/>
    </source>
</evidence>
<proteinExistence type="inferred from homology"/>
<evidence type="ECO:0000256" key="9">
    <source>
        <dbReference type="ARBA" id="ARBA00022630"/>
    </source>
</evidence>
<keyword evidence="13 19" id="KW-0573">Peptidoglycan synthesis</keyword>
<keyword evidence="8 19" id="KW-0132">Cell division</keyword>
<comment type="subcellular location">
    <subcellularLocation>
        <location evidence="3 19">Cytoplasm</location>
    </subcellularLocation>
</comment>
<accession>A0A4R0MMF6</accession>
<organism evidence="21 22">
    <name type="scientific">Pedobacter frigiditerrae</name>
    <dbReference type="NCBI Taxonomy" id="2530452"/>
    <lineage>
        <taxon>Bacteria</taxon>
        <taxon>Pseudomonadati</taxon>
        <taxon>Bacteroidota</taxon>
        <taxon>Sphingobacteriia</taxon>
        <taxon>Sphingobacteriales</taxon>
        <taxon>Sphingobacteriaceae</taxon>
        <taxon>Pedobacter</taxon>
    </lineage>
</organism>
<dbReference type="GO" id="GO:0005829">
    <property type="term" value="C:cytosol"/>
    <property type="evidence" value="ECO:0007669"/>
    <property type="project" value="TreeGrafter"/>
</dbReference>
<gene>
    <name evidence="19" type="primary">murB</name>
    <name evidence="21" type="ORF">EZ428_19425</name>
</gene>
<comment type="cofactor">
    <cofactor evidence="1 19">
        <name>FAD</name>
        <dbReference type="ChEBI" id="CHEBI:57692"/>
    </cofactor>
</comment>
<keyword evidence="9 19" id="KW-0285">Flavoprotein</keyword>
<keyword evidence="10 19" id="KW-0274">FAD</keyword>
<feature type="domain" description="FAD-binding PCMH-type" evidence="20">
    <location>
        <begin position="17"/>
        <end position="195"/>
    </location>
</feature>
<dbReference type="SUPFAM" id="SSF56194">
    <property type="entry name" value="Uridine diphospho-N-Acetylenolpyruvylglucosamine reductase, MurB, C-terminal domain"/>
    <property type="match status" value="1"/>
</dbReference>
<dbReference type="InterPro" id="IPR016166">
    <property type="entry name" value="FAD-bd_PCMH"/>
</dbReference>
<keyword evidence="11 19" id="KW-0521">NADP</keyword>
<dbReference type="Gene3D" id="3.30.43.10">
    <property type="entry name" value="Uridine Diphospho-n-acetylenolpyruvylglucosamine Reductase, domain 2"/>
    <property type="match status" value="1"/>
</dbReference>
<comment type="similarity">
    <text evidence="19">Belongs to the MurB family.</text>
</comment>
<evidence type="ECO:0000256" key="6">
    <source>
        <dbReference type="ARBA" id="ARBA00015188"/>
    </source>
</evidence>
<comment type="pathway">
    <text evidence="4 19">Cell wall biogenesis; peptidoglycan biosynthesis.</text>
</comment>
<dbReference type="InterPro" id="IPR006094">
    <property type="entry name" value="Oxid_FAD_bind_N"/>
</dbReference>
<keyword evidence="7 19" id="KW-0963">Cytoplasm</keyword>
<dbReference type="InterPro" id="IPR011601">
    <property type="entry name" value="MurB_C"/>
</dbReference>
<dbReference type="SUPFAM" id="SSF56176">
    <property type="entry name" value="FAD-binding/transporter-associated domain-like"/>
    <property type="match status" value="1"/>
</dbReference>
<evidence type="ECO:0000256" key="10">
    <source>
        <dbReference type="ARBA" id="ARBA00022827"/>
    </source>
</evidence>
<dbReference type="EMBL" id="SJSK01000006">
    <property type="protein sequence ID" value="TCC87908.1"/>
    <property type="molecule type" value="Genomic_DNA"/>
</dbReference>
<dbReference type="PANTHER" id="PTHR21071">
    <property type="entry name" value="UDP-N-ACETYLENOLPYRUVOYLGLUCOSAMINE REDUCTASE"/>
    <property type="match status" value="1"/>
</dbReference>
<dbReference type="NCBIfam" id="NF000755">
    <property type="entry name" value="PRK00046.1"/>
    <property type="match status" value="1"/>
</dbReference>
<dbReference type="GO" id="GO:0009252">
    <property type="term" value="P:peptidoglycan biosynthetic process"/>
    <property type="evidence" value="ECO:0007669"/>
    <property type="project" value="UniProtKB-UniRule"/>
</dbReference>
<evidence type="ECO:0000256" key="8">
    <source>
        <dbReference type="ARBA" id="ARBA00022618"/>
    </source>
</evidence>
<evidence type="ECO:0000256" key="16">
    <source>
        <dbReference type="ARBA" id="ARBA00023316"/>
    </source>
</evidence>
<evidence type="ECO:0000256" key="5">
    <source>
        <dbReference type="ARBA" id="ARBA00012518"/>
    </source>
</evidence>
<evidence type="ECO:0000256" key="17">
    <source>
        <dbReference type="ARBA" id="ARBA00031026"/>
    </source>
</evidence>
<keyword evidence="16 19" id="KW-0961">Cell wall biogenesis/degradation</keyword>
<comment type="catalytic activity">
    <reaction evidence="18 19">
        <text>UDP-N-acetyl-alpha-D-muramate + NADP(+) = UDP-N-acetyl-3-O-(1-carboxyvinyl)-alpha-D-glucosamine + NADPH + H(+)</text>
        <dbReference type="Rhea" id="RHEA:12248"/>
        <dbReference type="ChEBI" id="CHEBI:15378"/>
        <dbReference type="ChEBI" id="CHEBI:57783"/>
        <dbReference type="ChEBI" id="CHEBI:58349"/>
        <dbReference type="ChEBI" id="CHEBI:68483"/>
        <dbReference type="ChEBI" id="CHEBI:70757"/>
        <dbReference type="EC" id="1.3.1.98"/>
    </reaction>
</comment>
<reference evidence="21 22" key="1">
    <citation type="submission" date="2019-02" db="EMBL/GenBank/DDBJ databases">
        <title>Pedobacter sp. RP-1-13 sp. nov., isolated from Arctic soil.</title>
        <authorList>
            <person name="Dahal R.H."/>
        </authorList>
    </citation>
    <scope>NUCLEOTIDE SEQUENCE [LARGE SCALE GENOMIC DNA]</scope>
    <source>
        <strain evidence="21 22">RP-1-13</strain>
    </source>
</reference>